<accession>A0A1X7EM24</accession>
<dbReference type="GeneID" id="93701951"/>
<organism evidence="1 2">
    <name type="scientific">Priestia filamentosa</name>
    <dbReference type="NCBI Taxonomy" id="1402861"/>
    <lineage>
        <taxon>Bacteria</taxon>
        <taxon>Bacillati</taxon>
        <taxon>Bacillota</taxon>
        <taxon>Bacilli</taxon>
        <taxon>Bacillales</taxon>
        <taxon>Bacillaceae</taxon>
        <taxon>Priestia</taxon>
    </lineage>
</organism>
<dbReference type="PATRIC" id="fig|135735.6.peg.3031"/>
<accession>A0A0H4KJY8</accession>
<dbReference type="AlphaFoldDB" id="A0A1X7EM24"/>
<dbReference type="RefSeq" id="WP_040061230.1">
    <property type="nucleotide sequence ID" value="NZ_CP011974.1"/>
</dbReference>
<reference evidence="2" key="2">
    <citation type="submission" date="2015-06" db="EMBL/GenBank/DDBJ databases">
        <title>Genome Sequence of Bacillus endophyticus and Analysis of its Companion Mechanism in the Ketogulonigenium vulgare-Bacillus strain Consortium.</title>
        <authorList>
            <person name="Jia N."/>
            <person name="Du J."/>
            <person name="Ding M.-Z."/>
            <person name="Gao F."/>
            <person name="Yuan Y.-J."/>
        </authorList>
    </citation>
    <scope>NUCLEOTIDE SEQUENCE [LARGE SCALE GENOMIC DNA]</scope>
    <source>
        <strain evidence="2">Hbe603</strain>
    </source>
</reference>
<sequence length="91" mass="11899">MNWDEFMFGKCNKKDRDDQEDKYYFERKREDKKDRCCKEDKRENKYYVESKHDMNWDEFMFGKCTKKDRDYQEDKYYFEKKRHEDKKDRYY</sequence>
<dbReference type="EMBL" id="CP011974">
    <property type="protein sequence ID" value="AKO93151.1"/>
    <property type="molecule type" value="Genomic_DNA"/>
</dbReference>
<dbReference type="KEGG" id="beo:BEH_14325"/>
<dbReference type="Proteomes" id="UP000036202">
    <property type="component" value="Chromosome"/>
</dbReference>
<name>A0A1X7EM24_9BACI</name>
<reference evidence="1 2" key="1">
    <citation type="journal article" date="2015" name="PLoS ONE">
        <title>Genome Sequence of Bacillus endophyticus and Analysis of Its Companion Mechanism in the Ketogulonigenium vulgare-Bacillus Strain Consortium.</title>
        <authorList>
            <person name="Jia N."/>
            <person name="Du J."/>
            <person name="Ding M.Z."/>
            <person name="Gao F."/>
            <person name="Yuan Y.J."/>
        </authorList>
    </citation>
    <scope>NUCLEOTIDE SEQUENCE [LARGE SCALE GENOMIC DNA]</scope>
    <source>
        <strain evidence="1 2">Hbe603</strain>
    </source>
</reference>
<gene>
    <name evidence="1" type="ORF">BEH_14325</name>
</gene>
<evidence type="ECO:0000313" key="1">
    <source>
        <dbReference type="EMBL" id="AKO93151.1"/>
    </source>
</evidence>
<protein>
    <submittedName>
        <fullName evidence="1">Uncharacterized protein</fullName>
    </submittedName>
</protein>
<evidence type="ECO:0000313" key="2">
    <source>
        <dbReference type="Proteomes" id="UP000036202"/>
    </source>
</evidence>
<proteinExistence type="predicted"/>
<keyword evidence="2" id="KW-1185">Reference proteome</keyword>